<dbReference type="EC" id="2.7.13.3" evidence="3"/>
<evidence type="ECO:0000256" key="7">
    <source>
        <dbReference type="ARBA" id="ARBA00022801"/>
    </source>
</evidence>
<evidence type="ECO:0000259" key="13">
    <source>
        <dbReference type="PROSITE" id="PS50885"/>
    </source>
</evidence>
<evidence type="ECO:0000256" key="8">
    <source>
        <dbReference type="ARBA" id="ARBA00023012"/>
    </source>
</evidence>
<keyword evidence="4 9" id="KW-0597">Phosphoprotein</keyword>
<dbReference type="InterPro" id="IPR036890">
    <property type="entry name" value="HATPase_C_sf"/>
</dbReference>
<protein>
    <recommendedName>
        <fullName evidence="3">histidine kinase</fullName>
        <ecNumber evidence="3">2.7.13.3</ecNumber>
    </recommendedName>
</protein>
<dbReference type="CDD" id="cd17546">
    <property type="entry name" value="REC_hyHK_CKI1_RcsC-like"/>
    <property type="match status" value="1"/>
</dbReference>
<dbReference type="CDD" id="cd06225">
    <property type="entry name" value="HAMP"/>
    <property type="match status" value="1"/>
</dbReference>
<dbReference type="PANTHER" id="PTHR43047:SF72">
    <property type="entry name" value="OSMOSENSING HISTIDINE PROTEIN KINASE SLN1"/>
    <property type="match status" value="1"/>
</dbReference>
<dbReference type="Pfam" id="PF02518">
    <property type="entry name" value="HATPase_c"/>
    <property type="match status" value="1"/>
</dbReference>
<evidence type="ECO:0000256" key="5">
    <source>
        <dbReference type="ARBA" id="ARBA00022679"/>
    </source>
</evidence>
<keyword evidence="7" id="KW-0378">Hydrolase</keyword>
<reference evidence="14 15" key="1">
    <citation type="submission" date="2019-09" db="EMBL/GenBank/DDBJ databases">
        <title>Draft genome sequences of 48 bacterial type strains from the CCUG.</title>
        <authorList>
            <person name="Tunovic T."/>
            <person name="Pineiro-Iglesias B."/>
            <person name="Unosson C."/>
            <person name="Inganas E."/>
            <person name="Ohlen M."/>
            <person name="Cardew S."/>
            <person name="Jensie-Markopoulos S."/>
            <person name="Salva-Serra F."/>
            <person name="Jaen-Luchoro D."/>
            <person name="Karlsson R."/>
            <person name="Svensson-Stadler L."/>
            <person name="Chun J."/>
            <person name="Moore E."/>
        </authorList>
    </citation>
    <scope>NUCLEOTIDE SEQUENCE [LARGE SCALE GENOMIC DNA]</scope>
    <source>
        <strain evidence="14 15">CCUG 48643</strain>
    </source>
</reference>
<keyword evidence="8" id="KW-0902">Two-component regulatory system</keyword>
<evidence type="ECO:0000256" key="6">
    <source>
        <dbReference type="ARBA" id="ARBA00022777"/>
    </source>
</evidence>
<keyword evidence="10" id="KW-1133">Transmembrane helix</keyword>
<dbReference type="Gene3D" id="3.40.50.2300">
    <property type="match status" value="1"/>
</dbReference>
<evidence type="ECO:0000259" key="11">
    <source>
        <dbReference type="PROSITE" id="PS50109"/>
    </source>
</evidence>
<dbReference type="SUPFAM" id="SSF55874">
    <property type="entry name" value="ATPase domain of HSP90 chaperone/DNA topoisomerase II/histidine kinase"/>
    <property type="match status" value="1"/>
</dbReference>
<dbReference type="SMART" id="SM00388">
    <property type="entry name" value="HisKA"/>
    <property type="match status" value="1"/>
</dbReference>
<dbReference type="InterPro" id="IPR004358">
    <property type="entry name" value="Sig_transdc_His_kin-like_C"/>
</dbReference>
<feature type="domain" description="HAMP" evidence="13">
    <location>
        <begin position="166"/>
        <end position="218"/>
    </location>
</feature>
<keyword evidence="10" id="KW-0812">Transmembrane</keyword>
<dbReference type="FunFam" id="3.30.565.10:FF:000010">
    <property type="entry name" value="Sensor histidine kinase RcsC"/>
    <property type="match status" value="1"/>
</dbReference>
<feature type="domain" description="Response regulatory" evidence="12">
    <location>
        <begin position="479"/>
        <end position="593"/>
    </location>
</feature>
<keyword evidence="5" id="KW-0808">Transferase</keyword>
<dbReference type="SUPFAM" id="SSF47384">
    <property type="entry name" value="Homodimeric domain of signal transducing histidine kinase"/>
    <property type="match status" value="1"/>
</dbReference>
<dbReference type="Gene3D" id="6.10.340.10">
    <property type="match status" value="1"/>
</dbReference>
<dbReference type="PRINTS" id="PR00344">
    <property type="entry name" value="BCTRLSENSOR"/>
</dbReference>
<dbReference type="AlphaFoldDB" id="A0A7V7THT7"/>
<feature type="transmembrane region" description="Helical" evidence="10">
    <location>
        <begin position="7"/>
        <end position="31"/>
    </location>
</feature>
<evidence type="ECO:0000259" key="12">
    <source>
        <dbReference type="PROSITE" id="PS50110"/>
    </source>
</evidence>
<dbReference type="InterPro" id="IPR001789">
    <property type="entry name" value="Sig_transdc_resp-reg_receiver"/>
</dbReference>
<comment type="subcellular location">
    <subcellularLocation>
        <location evidence="2">Membrane</location>
    </subcellularLocation>
</comment>
<keyword evidence="6" id="KW-0418">Kinase</keyword>
<dbReference type="CDD" id="cd00082">
    <property type="entry name" value="HisKA"/>
    <property type="match status" value="1"/>
</dbReference>
<dbReference type="InterPro" id="IPR005467">
    <property type="entry name" value="His_kinase_dom"/>
</dbReference>
<evidence type="ECO:0000313" key="15">
    <source>
        <dbReference type="Proteomes" id="UP000423756"/>
    </source>
</evidence>
<dbReference type="InterPro" id="IPR011006">
    <property type="entry name" value="CheY-like_superfamily"/>
</dbReference>
<evidence type="ECO:0000256" key="3">
    <source>
        <dbReference type="ARBA" id="ARBA00012438"/>
    </source>
</evidence>
<comment type="catalytic activity">
    <reaction evidence="1">
        <text>ATP + protein L-histidine = ADP + protein N-phospho-L-histidine.</text>
        <dbReference type="EC" id="2.7.13.3"/>
    </reaction>
</comment>
<dbReference type="RefSeq" id="WP_137406872.1">
    <property type="nucleotide sequence ID" value="NZ_AP025466.1"/>
</dbReference>
<dbReference type="PANTHER" id="PTHR43047">
    <property type="entry name" value="TWO-COMPONENT HISTIDINE PROTEIN KINASE"/>
    <property type="match status" value="1"/>
</dbReference>
<dbReference type="CDD" id="cd16922">
    <property type="entry name" value="HATPase_EvgS-ArcB-TorS-like"/>
    <property type="match status" value="1"/>
</dbReference>
<dbReference type="InterPro" id="IPR036097">
    <property type="entry name" value="HisK_dim/P_sf"/>
</dbReference>
<feature type="modified residue" description="4-aspartylphosphate" evidence="9">
    <location>
        <position position="528"/>
    </location>
</feature>
<sequence length="602" mass="66482">MKFQTKTFLGIALIEVFFLALLVVFATNFIADSNRALFESKIETTLNLLKLSSLDALLTYDIARLESIAQNVIKDPDIVSLTMSISGSEVVIVGNRDAYHTDSILIEGMIFKGMDVHIDGMVIGRIDAIFDERAILSHIESSSQYLIMIASIEVAFVAIASLLFSRLLVKELRKVTKAIEGIEVSGPGLTLSYEKNDEIGQVISAFNRMSVEMRKQYVQLSLAKESAQSANRAKDDFLSVVSHEMRTPLNGILGMAQILGEGVDEAKKEQISIIVSSGEHLLLIINDILDIAKMEQGKLELRIEPFSLEALVQEVKNAFDNTCKQKSLDYVVTTEHIEGTYLAGDNTRLKQVIFNLLGNAVKFTKKGAVTCHFQWLESESRLTITITDTGIGIPTDKLETIFKPFSQADSSTTRHFGGTGLGLAIVTQLLELMSGQIELVSEVNVGSQCTVTLPMPSVITKPNRFSNALSTQTHCFKGRALIIDDNQINLIVGELTCKKFGFDVDTTSQAEEALNLIKVNDYLFILVDLHMPDISGLELIKIINQVDEVPVLFGYTADMSIKSIRDFELAGTQGVLPKPLTDKAFRQVVNNYFMNSISRSKT</sequence>
<evidence type="ECO:0000256" key="1">
    <source>
        <dbReference type="ARBA" id="ARBA00000085"/>
    </source>
</evidence>
<accession>A0A7V7THT7</accession>
<dbReference type="GO" id="GO:0009927">
    <property type="term" value="F:histidine phosphotransfer kinase activity"/>
    <property type="evidence" value="ECO:0007669"/>
    <property type="project" value="TreeGrafter"/>
</dbReference>
<gene>
    <name evidence="14" type="ORF">F7Q91_04880</name>
</gene>
<evidence type="ECO:0000256" key="10">
    <source>
        <dbReference type="SAM" id="Phobius"/>
    </source>
</evidence>
<dbReference type="GeneID" id="77343780"/>
<organism evidence="14 15">
    <name type="scientific">Vibrio chagasii</name>
    <dbReference type="NCBI Taxonomy" id="170679"/>
    <lineage>
        <taxon>Bacteria</taxon>
        <taxon>Pseudomonadati</taxon>
        <taxon>Pseudomonadota</taxon>
        <taxon>Gammaproteobacteria</taxon>
        <taxon>Vibrionales</taxon>
        <taxon>Vibrionaceae</taxon>
        <taxon>Vibrio</taxon>
    </lineage>
</organism>
<keyword evidence="10" id="KW-0472">Membrane</keyword>
<dbReference type="GO" id="GO:0005886">
    <property type="term" value="C:plasma membrane"/>
    <property type="evidence" value="ECO:0007669"/>
    <property type="project" value="TreeGrafter"/>
</dbReference>
<dbReference type="Pfam" id="PF00512">
    <property type="entry name" value="HisKA"/>
    <property type="match status" value="1"/>
</dbReference>
<dbReference type="InterPro" id="IPR003594">
    <property type="entry name" value="HATPase_dom"/>
</dbReference>
<dbReference type="InterPro" id="IPR003660">
    <property type="entry name" value="HAMP_dom"/>
</dbReference>
<comment type="caution">
    <text evidence="14">The sequence shown here is derived from an EMBL/GenBank/DDBJ whole genome shotgun (WGS) entry which is preliminary data.</text>
</comment>
<feature type="domain" description="Histidine kinase" evidence="11">
    <location>
        <begin position="240"/>
        <end position="457"/>
    </location>
</feature>
<dbReference type="PROSITE" id="PS50885">
    <property type="entry name" value="HAMP"/>
    <property type="match status" value="1"/>
</dbReference>
<dbReference type="SUPFAM" id="SSF52172">
    <property type="entry name" value="CheY-like"/>
    <property type="match status" value="1"/>
</dbReference>
<dbReference type="GO" id="GO:0016787">
    <property type="term" value="F:hydrolase activity"/>
    <property type="evidence" value="ECO:0007669"/>
    <property type="project" value="UniProtKB-KW"/>
</dbReference>
<dbReference type="GO" id="GO:0000155">
    <property type="term" value="F:phosphorelay sensor kinase activity"/>
    <property type="evidence" value="ECO:0007669"/>
    <property type="project" value="InterPro"/>
</dbReference>
<dbReference type="Proteomes" id="UP000423756">
    <property type="component" value="Unassembled WGS sequence"/>
</dbReference>
<dbReference type="PROSITE" id="PS50109">
    <property type="entry name" value="HIS_KIN"/>
    <property type="match status" value="1"/>
</dbReference>
<dbReference type="InterPro" id="IPR003661">
    <property type="entry name" value="HisK_dim/P_dom"/>
</dbReference>
<dbReference type="SMART" id="SM00387">
    <property type="entry name" value="HATPase_c"/>
    <property type="match status" value="1"/>
</dbReference>
<dbReference type="Pfam" id="PF00072">
    <property type="entry name" value="Response_reg"/>
    <property type="match status" value="1"/>
</dbReference>
<evidence type="ECO:0000256" key="9">
    <source>
        <dbReference type="PROSITE-ProRule" id="PRU00169"/>
    </source>
</evidence>
<name>A0A7V7THT7_9VIBR</name>
<dbReference type="Gene3D" id="1.10.287.130">
    <property type="match status" value="1"/>
</dbReference>
<dbReference type="PROSITE" id="PS50110">
    <property type="entry name" value="RESPONSE_REGULATORY"/>
    <property type="match status" value="1"/>
</dbReference>
<proteinExistence type="predicted"/>
<dbReference type="SMART" id="SM00448">
    <property type="entry name" value="REC"/>
    <property type="match status" value="1"/>
</dbReference>
<evidence type="ECO:0000256" key="2">
    <source>
        <dbReference type="ARBA" id="ARBA00004370"/>
    </source>
</evidence>
<evidence type="ECO:0000256" key="4">
    <source>
        <dbReference type="ARBA" id="ARBA00022553"/>
    </source>
</evidence>
<evidence type="ECO:0000313" key="14">
    <source>
        <dbReference type="EMBL" id="KAB0481950.1"/>
    </source>
</evidence>
<dbReference type="Gene3D" id="3.30.565.10">
    <property type="entry name" value="Histidine kinase-like ATPase, C-terminal domain"/>
    <property type="match status" value="1"/>
</dbReference>
<dbReference type="SMART" id="SM00304">
    <property type="entry name" value="HAMP"/>
    <property type="match status" value="1"/>
</dbReference>
<dbReference type="EMBL" id="VZPX01000006">
    <property type="protein sequence ID" value="KAB0481950.1"/>
    <property type="molecule type" value="Genomic_DNA"/>
</dbReference>